<evidence type="ECO:0000256" key="3">
    <source>
        <dbReference type="ARBA" id="ARBA00022917"/>
    </source>
</evidence>
<comment type="similarity">
    <text evidence="1">Belongs to the prokaryotic/mitochondrial release factor family.</text>
</comment>
<sequence>MDNSKINYQQNYQPENNSSTSHQKAYNTEGSAKTLQKAYIEIRGATGGDEAKLWGGDLLRMYMRYAIKRGWKVSQLSDSILQIVGVSAFDALKNESGVHRVQRVPATEKRGRIHTSTATVAVLPEIKESEVNINPQDLDWQFYRASTQGGQNVQKVSTAVRLTHRPTGIVVTAQEERFQERNREIALDLLRAKLWEREEERKMAEIADYRSPIGRGMRAEKIRTYNFPQNRITDHRIGKSFGNLESIVDGNLDKIIDLLQEKLQ</sequence>
<comment type="caution">
    <text evidence="6">The sequence shown here is derived from an EMBL/GenBank/DDBJ whole genome shotgun (WGS) entry which is preliminary data.</text>
</comment>
<dbReference type="Gene3D" id="3.30.160.20">
    <property type="match status" value="1"/>
</dbReference>
<evidence type="ECO:0000256" key="1">
    <source>
        <dbReference type="ARBA" id="ARBA00010835"/>
    </source>
</evidence>
<proteinExistence type="inferred from homology"/>
<dbReference type="InterPro" id="IPR045853">
    <property type="entry name" value="Pep_chain_release_fac_I_sf"/>
</dbReference>
<accession>A0A0G0LNF4</accession>
<dbReference type="PANTHER" id="PTHR43804">
    <property type="entry name" value="LD18447P"/>
    <property type="match status" value="1"/>
</dbReference>
<evidence type="ECO:0000313" key="7">
    <source>
        <dbReference type="Proteomes" id="UP000034932"/>
    </source>
</evidence>
<evidence type="ECO:0000256" key="4">
    <source>
        <dbReference type="SAM" id="MobiDB-lite"/>
    </source>
</evidence>
<dbReference type="SUPFAM" id="SSF75620">
    <property type="entry name" value="Release factor"/>
    <property type="match status" value="1"/>
</dbReference>
<protein>
    <submittedName>
        <fullName evidence="6">Peptide chain release factor 1</fullName>
    </submittedName>
</protein>
<gene>
    <name evidence="6" type="ORF">UT19_C0012G0027</name>
</gene>
<dbReference type="GO" id="GO:0005737">
    <property type="term" value="C:cytoplasm"/>
    <property type="evidence" value="ECO:0007669"/>
    <property type="project" value="UniProtKB-ARBA"/>
</dbReference>
<evidence type="ECO:0000313" key="6">
    <source>
        <dbReference type="EMBL" id="KKQ93438.1"/>
    </source>
</evidence>
<organism evidence="6 7">
    <name type="scientific">Candidatus Woesebacteria bacterium GW2011_GWB1_39_10b</name>
    <dbReference type="NCBI Taxonomy" id="1618573"/>
    <lineage>
        <taxon>Bacteria</taxon>
        <taxon>Candidatus Woeseibacteriota</taxon>
    </lineage>
</organism>
<feature type="region of interest" description="Disordered" evidence="4">
    <location>
        <begin position="1"/>
        <end position="28"/>
    </location>
</feature>
<dbReference type="STRING" id="1618573.UT19_C0012G0027"/>
<dbReference type="Gene3D" id="3.30.70.1660">
    <property type="match status" value="2"/>
</dbReference>
<dbReference type="InterPro" id="IPR000352">
    <property type="entry name" value="Pep_chain_release_fac_I"/>
</dbReference>
<dbReference type="Proteomes" id="UP000034932">
    <property type="component" value="Unassembled WGS sequence"/>
</dbReference>
<feature type="domain" description="Peptide chain release factor" evidence="5">
    <location>
        <begin position="6"/>
        <end position="95"/>
    </location>
</feature>
<dbReference type="GO" id="GO:0003747">
    <property type="term" value="F:translation release factor activity"/>
    <property type="evidence" value="ECO:0007669"/>
    <property type="project" value="InterPro"/>
</dbReference>
<dbReference type="Pfam" id="PF00472">
    <property type="entry name" value="RF-1"/>
    <property type="match status" value="1"/>
</dbReference>
<dbReference type="PATRIC" id="fig|1618573.3.peg.790"/>
<name>A0A0G0LNF4_9BACT</name>
<reference evidence="6 7" key="1">
    <citation type="journal article" date="2015" name="Nature">
        <title>rRNA introns, odd ribosomes, and small enigmatic genomes across a large radiation of phyla.</title>
        <authorList>
            <person name="Brown C.T."/>
            <person name="Hug L.A."/>
            <person name="Thomas B.C."/>
            <person name="Sharon I."/>
            <person name="Castelle C.J."/>
            <person name="Singh A."/>
            <person name="Wilkins M.J."/>
            <person name="Williams K.H."/>
            <person name="Banfield J.F."/>
        </authorList>
    </citation>
    <scope>NUCLEOTIDE SEQUENCE [LARGE SCALE GENOMIC DNA]</scope>
</reference>
<dbReference type="SMART" id="SM00937">
    <property type="entry name" value="PCRF"/>
    <property type="match status" value="1"/>
</dbReference>
<dbReference type="AlphaFoldDB" id="A0A0G0LNF4"/>
<dbReference type="InterPro" id="IPR005139">
    <property type="entry name" value="PCRF"/>
</dbReference>
<evidence type="ECO:0000259" key="5">
    <source>
        <dbReference type="SMART" id="SM00937"/>
    </source>
</evidence>
<dbReference type="InterPro" id="IPR050057">
    <property type="entry name" value="Prokaryotic/Mito_RF"/>
</dbReference>
<keyword evidence="3" id="KW-0648">Protein biosynthesis</keyword>
<dbReference type="EMBL" id="LBVW01000012">
    <property type="protein sequence ID" value="KKQ93438.1"/>
    <property type="molecule type" value="Genomic_DNA"/>
</dbReference>
<dbReference type="PANTHER" id="PTHR43804:SF7">
    <property type="entry name" value="LD18447P"/>
    <property type="match status" value="1"/>
</dbReference>
<evidence type="ECO:0000256" key="2">
    <source>
        <dbReference type="ARBA" id="ARBA00022481"/>
    </source>
</evidence>
<keyword evidence="2" id="KW-0488">Methylation</keyword>
<dbReference type="Pfam" id="PF03462">
    <property type="entry name" value="PCRF"/>
    <property type="match status" value="1"/>
</dbReference>